<evidence type="ECO:0000259" key="2">
    <source>
        <dbReference type="Pfam" id="PF01551"/>
    </source>
</evidence>
<organism evidence="3 4">
    <name type="scientific">Allostreptomyces psammosilenae</name>
    <dbReference type="NCBI Taxonomy" id="1892865"/>
    <lineage>
        <taxon>Bacteria</taxon>
        <taxon>Bacillati</taxon>
        <taxon>Actinomycetota</taxon>
        <taxon>Actinomycetes</taxon>
        <taxon>Kitasatosporales</taxon>
        <taxon>Streptomycetaceae</taxon>
        <taxon>Allostreptomyces</taxon>
    </lineage>
</organism>
<reference evidence="3 4" key="1">
    <citation type="submission" date="2020-07" db="EMBL/GenBank/DDBJ databases">
        <title>Sequencing the genomes of 1000 actinobacteria strains.</title>
        <authorList>
            <person name="Klenk H.-P."/>
        </authorList>
    </citation>
    <scope>NUCLEOTIDE SEQUENCE [LARGE SCALE GENOMIC DNA]</scope>
    <source>
        <strain evidence="3 4">DSM 42178</strain>
    </source>
</reference>
<evidence type="ECO:0000313" key="3">
    <source>
        <dbReference type="EMBL" id="NYI07977.1"/>
    </source>
</evidence>
<dbReference type="EMBL" id="JACBZD010000002">
    <property type="protein sequence ID" value="NYI07977.1"/>
    <property type="molecule type" value="Genomic_DNA"/>
</dbReference>
<keyword evidence="1" id="KW-0732">Signal</keyword>
<dbReference type="CDD" id="cd12797">
    <property type="entry name" value="M23_peptidase"/>
    <property type="match status" value="1"/>
</dbReference>
<dbReference type="InterPro" id="IPR016047">
    <property type="entry name" value="M23ase_b-sheet_dom"/>
</dbReference>
<evidence type="ECO:0000313" key="4">
    <source>
        <dbReference type="Proteomes" id="UP000567795"/>
    </source>
</evidence>
<dbReference type="PANTHER" id="PTHR21666">
    <property type="entry name" value="PEPTIDASE-RELATED"/>
    <property type="match status" value="1"/>
</dbReference>
<dbReference type="InterPro" id="IPR011055">
    <property type="entry name" value="Dup_hybrid_motif"/>
</dbReference>
<evidence type="ECO:0000256" key="1">
    <source>
        <dbReference type="SAM" id="SignalP"/>
    </source>
</evidence>
<proteinExistence type="predicted"/>
<accession>A0A853A1G0</accession>
<feature type="chain" id="PRO_5032863948" evidence="1">
    <location>
        <begin position="45"/>
        <end position="251"/>
    </location>
</feature>
<dbReference type="GO" id="GO:0004222">
    <property type="term" value="F:metalloendopeptidase activity"/>
    <property type="evidence" value="ECO:0007669"/>
    <property type="project" value="TreeGrafter"/>
</dbReference>
<dbReference type="Proteomes" id="UP000567795">
    <property type="component" value="Unassembled WGS sequence"/>
</dbReference>
<dbReference type="RefSeq" id="WP_179816887.1">
    <property type="nucleotide sequence ID" value="NZ_JACBZD010000002.1"/>
</dbReference>
<dbReference type="Gene3D" id="2.70.70.10">
    <property type="entry name" value="Glucose Permease (Domain IIA)"/>
    <property type="match status" value="1"/>
</dbReference>
<name>A0A853A1G0_9ACTN</name>
<comment type="caution">
    <text evidence="3">The sequence shown here is derived from an EMBL/GenBank/DDBJ whole genome shotgun (WGS) entry which is preliminary data.</text>
</comment>
<dbReference type="InterPro" id="IPR050570">
    <property type="entry name" value="Cell_wall_metabolism_enzyme"/>
</dbReference>
<sequence>MSNTRTTTAGRLSLGSLKRNSARGLAAVTMVAAATAGLAGTALAHTNADAPSRHERHVAHLEHVRHTEHVRHVEHLRHVAHLNHIANQDVAAAGVGNTAPTTTTAATATAATTAAGSDYVLPIEGSYTLTASFAQAGSNWANTHSGQDFAVPTGTPIHTVTSGEVVFAGWDDSYGNNVIIQGEDGKYILYGHLNSLGASVGQQVSAGDVIGLSGSTGNSTGPHLHFEVRTTPTYGSAVDPVAYLASHGVTV</sequence>
<dbReference type="Pfam" id="PF01551">
    <property type="entry name" value="Peptidase_M23"/>
    <property type="match status" value="1"/>
</dbReference>
<gene>
    <name evidence="3" type="ORF">FHU37_005006</name>
</gene>
<dbReference type="AlphaFoldDB" id="A0A853A1G0"/>
<dbReference type="FunFam" id="2.70.70.10:FF:000013">
    <property type="entry name" value="Peptidase family M23"/>
    <property type="match status" value="1"/>
</dbReference>
<protein>
    <submittedName>
        <fullName evidence="3">Murein DD-endopeptidase MepM/ murein hydrolase activator NlpD</fullName>
    </submittedName>
</protein>
<keyword evidence="3" id="KW-0378">Hydrolase</keyword>
<feature type="signal peptide" evidence="1">
    <location>
        <begin position="1"/>
        <end position="44"/>
    </location>
</feature>
<keyword evidence="4" id="KW-1185">Reference proteome</keyword>
<dbReference type="PANTHER" id="PTHR21666:SF270">
    <property type="entry name" value="MUREIN HYDROLASE ACTIVATOR ENVC"/>
    <property type="match status" value="1"/>
</dbReference>
<feature type="domain" description="M23ase beta-sheet core" evidence="2">
    <location>
        <begin position="143"/>
        <end position="240"/>
    </location>
</feature>
<dbReference type="SUPFAM" id="SSF51261">
    <property type="entry name" value="Duplicated hybrid motif"/>
    <property type="match status" value="1"/>
</dbReference>